<sequence>MTMDDLHALRELGRELESPPPASLVRQRARLAGRAARRRSRRGTWTLLSVVAAATAALVLVPALLPRDRPEPRAGTTAGTAGRPLTILLLGSDARTGAGAGAGTDGPVRTARSDTLLLVHLPADRKSVRAVSLPRDLLVPSVPCTRGVASRGRIMLNAAFSAGGAACAAQAVEKATAVRPDRTMVIDFTGFVTVVNAVGGIRVTLPKSVNDPASGLRLSAGRHLLRGEAALAYVRARHGLGDGSDLARVKRQQQVLAEVVRRLTDAGALTDPVRMGRIVEALASSLAVTPAMGKVEMLGLARSLARTDPADVAFTTVPLRPAAADPARLELKQPQAGRLFAQLK</sequence>
<dbReference type="RefSeq" id="WP_220167195.1">
    <property type="nucleotide sequence ID" value="NZ_JAIBOA010000009.1"/>
</dbReference>
<evidence type="ECO:0000256" key="2">
    <source>
        <dbReference type="SAM" id="Phobius"/>
    </source>
</evidence>
<accession>A0ABS7FWZ3</accession>
<keyword evidence="2" id="KW-0812">Transmembrane</keyword>
<dbReference type="InterPro" id="IPR004474">
    <property type="entry name" value="LytR_CpsA_psr"/>
</dbReference>
<dbReference type="InterPro" id="IPR050922">
    <property type="entry name" value="LytR/CpsA/Psr_CW_biosynth"/>
</dbReference>
<dbReference type="EMBL" id="JAIBOA010000009">
    <property type="protein sequence ID" value="MBW8483968.1"/>
    <property type="molecule type" value="Genomic_DNA"/>
</dbReference>
<dbReference type="Gene3D" id="3.40.630.190">
    <property type="entry name" value="LCP protein"/>
    <property type="match status" value="1"/>
</dbReference>
<evidence type="ECO:0000259" key="3">
    <source>
        <dbReference type="Pfam" id="PF03816"/>
    </source>
</evidence>
<comment type="caution">
    <text evidence="4">The sequence shown here is derived from an EMBL/GenBank/DDBJ whole genome shotgun (WGS) entry which is preliminary data.</text>
</comment>
<organism evidence="4 5">
    <name type="scientific">Actinomadura parmotrematis</name>
    <dbReference type="NCBI Taxonomy" id="2864039"/>
    <lineage>
        <taxon>Bacteria</taxon>
        <taxon>Bacillati</taxon>
        <taxon>Actinomycetota</taxon>
        <taxon>Actinomycetes</taxon>
        <taxon>Streptosporangiales</taxon>
        <taxon>Thermomonosporaceae</taxon>
        <taxon>Actinomadura</taxon>
    </lineage>
</organism>
<dbReference type="PANTHER" id="PTHR33392:SF6">
    <property type="entry name" value="POLYISOPRENYL-TEICHOIC ACID--PEPTIDOGLYCAN TEICHOIC ACID TRANSFERASE TAGU"/>
    <property type="match status" value="1"/>
</dbReference>
<dbReference type="Pfam" id="PF03816">
    <property type="entry name" value="LytR_cpsA_psr"/>
    <property type="match status" value="1"/>
</dbReference>
<keyword evidence="2" id="KW-1133">Transmembrane helix</keyword>
<dbReference type="PANTHER" id="PTHR33392">
    <property type="entry name" value="POLYISOPRENYL-TEICHOIC ACID--PEPTIDOGLYCAN TEICHOIC ACID TRANSFERASE TAGU"/>
    <property type="match status" value="1"/>
</dbReference>
<feature type="transmembrane region" description="Helical" evidence="2">
    <location>
        <begin position="44"/>
        <end position="65"/>
    </location>
</feature>
<feature type="domain" description="Cell envelope-related transcriptional attenuator" evidence="3">
    <location>
        <begin position="112"/>
        <end position="263"/>
    </location>
</feature>
<gene>
    <name evidence="4" type="ORF">K1Y72_16395</name>
</gene>
<dbReference type="Proteomes" id="UP000774570">
    <property type="component" value="Unassembled WGS sequence"/>
</dbReference>
<keyword evidence="5" id="KW-1185">Reference proteome</keyword>
<evidence type="ECO:0000313" key="4">
    <source>
        <dbReference type="EMBL" id="MBW8483968.1"/>
    </source>
</evidence>
<dbReference type="NCBIfam" id="TIGR00350">
    <property type="entry name" value="lytR_cpsA_psr"/>
    <property type="match status" value="1"/>
</dbReference>
<proteinExistence type="inferred from homology"/>
<name>A0ABS7FWZ3_9ACTN</name>
<protein>
    <submittedName>
        <fullName evidence="4">LCP family protein</fullName>
    </submittedName>
</protein>
<comment type="similarity">
    <text evidence="1">Belongs to the LytR/CpsA/Psr (LCP) family.</text>
</comment>
<reference evidence="4 5" key="1">
    <citation type="submission" date="2021-07" db="EMBL/GenBank/DDBJ databases">
        <title>Actinomadura sp. PM05-2 isolated from lichen.</title>
        <authorList>
            <person name="Somphong A."/>
            <person name="Phongsopitanun W."/>
            <person name="Tanasupawat S."/>
            <person name="Peongsungnone V."/>
        </authorList>
    </citation>
    <scope>NUCLEOTIDE SEQUENCE [LARGE SCALE GENOMIC DNA]</scope>
    <source>
        <strain evidence="4 5">PM05-2</strain>
    </source>
</reference>
<evidence type="ECO:0000256" key="1">
    <source>
        <dbReference type="ARBA" id="ARBA00006068"/>
    </source>
</evidence>
<evidence type="ECO:0000313" key="5">
    <source>
        <dbReference type="Proteomes" id="UP000774570"/>
    </source>
</evidence>
<keyword evidence="2" id="KW-0472">Membrane</keyword>